<sequence length="372" mass="42751">MTEIIAGCSDAEIEKINQEPVVYHEYYRYFTPSFSPHPEPNITDIYAPYNKPFGLRHYFTHAESPIGIRENMPFALFDSDFVLFEPLQVNTGRDISQNYVGAQEVHIIKDTVIDGIAIAHDWKNYMGAGWFRDNMKETKDKICQTGDCANISEAEGLEFYSRAGPPYIMTKNDGMKMINDYCDFAIMGRKLFPKEWMVEMYAYSLAAGNHNIKHIIVNNLGINWPGGEPPQAWNFIDSSLPNPCYNGDIVLPPTPPAALHYCQRLGLELVHEQGYYFYKYNIPTDMFDCNAMLLEIPPSTQWDEVFTKYTDNDTIRKKRHEVWGACTLAKIANEAFLQVKKQTCPKGFNTFTGIPMNETQRRESAWPRKPKL</sequence>
<name>A0A1W0A6Z6_9STRA</name>
<accession>A0A1W0A6Z6</accession>
<dbReference type="PANTHER" id="PTHR31485:SF7">
    <property type="entry name" value="PEPTIDYL SERINE ALPHA-GALACTOSYLTRANSFERASE"/>
    <property type="match status" value="1"/>
</dbReference>
<reference evidence="1 2" key="1">
    <citation type="journal article" date="2014" name="Genome Biol. Evol.">
        <title>The secreted proteins of Achlya hypogyna and Thraustotheca clavata identify the ancestral oomycete secretome and reveal gene acquisitions by horizontal gene transfer.</title>
        <authorList>
            <person name="Misner I."/>
            <person name="Blouin N."/>
            <person name="Leonard G."/>
            <person name="Richards T.A."/>
            <person name="Lane C.E."/>
        </authorList>
    </citation>
    <scope>NUCLEOTIDE SEQUENCE [LARGE SCALE GENOMIC DNA]</scope>
    <source>
        <strain evidence="1 2">ATCC 34112</strain>
    </source>
</reference>
<dbReference type="PANTHER" id="PTHR31485">
    <property type="entry name" value="PEPTIDYL SERINE ALPHA-GALACTOSYLTRANSFERASE"/>
    <property type="match status" value="1"/>
</dbReference>
<dbReference type="STRING" id="74557.A0A1W0A6Z6"/>
<dbReference type="Proteomes" id="UP000243217">
    <property type="component" value="Unassembled WGS sequence"/>
</dbReference>
<dbReference type="GO" id="GO:0016757">
    <property type="term" value="F:glycosyltransferase activity"/>
    <property type="evidence" value="ECO:0007669"/>
    <property type="project" value="InterPro"/>
</dbReference>
<comment type="caution">
    <text evidence="1">The sequence shown here is derived from an EMBL/GenBank/DDBJ whole genome shotgun (WGS) entry which is preliminary data.</text>
</comment>
<gene>
    <name evidence="1" type="ORF">THRCLA_01905</name>
</gene>
<dbReference type="AlphaFoldDB" id="A0A1W0A6Z6"/>
<organism evidence="1 2">
    <name type="scientific">Thraustotheca clavata</name>
    <dbReference type="NCBI Taxonomy" id="74557"/>
    <lineage>
        <taxon>Eukaryota</taxon>
        <taxon>Sar</taxon>
        <taxon>Stramenopiles</taxon>
        <taxon>Oomycota</taxon>
        <taxon>Saprolegniomycetes</taxon>
        <taxon>Saprolegniales</taxon>
        <taxon>Achlyaceae</taxon>
        <taxon>Thraustotheca</taxon>
    </lineage>
</organism>
<protein>
    <submittedName>
        <fullName evidence="1">Uncharacterized protein</fullName>
    </submittedName>
</protein>
<dbReference type="EMBL" id="JNBS01000384">
    <property type="protein sequence ID" value="OQS06025.1"/>
    <property type="molecule type" value="Genomic_DNA"/>
</dbReference>
<keyword evidence="2" id="KW-1185">Reference proteome</keyword>
<dbReference type="OrthoDB" id="2015991at2759"/>
<evidence type="ECO:0000313" key="1">
    <source>
        <dbReference type="EMBL" id="OQS06025.1"/>
    </source>
</evidence>
<dbReference type="InterPro" id="IPR044845">
    <property type="entry name" value="HPAT/SRGT1-like"/>
</dbReference>
<proteinExistence type="predicted"/>
<evidence type="ECO:0000313" key="2">
    <source>
        <dbReference type="Proteomes" id="UP000243217"/>
    </source>
</evidence>